<keyword evidence="2" id="KW-0472">Membrane</keyword>
<feature type="region of interest" description="Disordered" evidence="1">
    <location>
        <begin position="178"/>
        <end position="197"/>
    </location>
</feature>
<keyword evidence="2" id="KW-0812">Transmembrane</keyword>
<proteinExistence type="predicted"/>
<name>A0A0W8GA94_9ZZZZ</name>
<dbReference type="EMBL" id="LNQE01000010">
    <property type="protein sequence ID" value="KUG30006.1"/>
    <property type="molecule type" value="Genomic_DNA"/>
</dbReference>
<dbReference type="PANTHER" id="PTHR34846:SF11">
    <property type="entry name" value="4-CARBOXYMUCONOLACTONE DECARBOXYLASE FAMILY PROTEIN (AFU_ORTHOLOGUE AFUA_6G11590)"/>
    <property type="match status" value="1"/>
</dbReference>
<feature type="domain" description="Carboxymuconolactone decarboxylase-like" evidence="3">
    <location>
        <begin position="41"/>
        <end position="123"/>
    </location>
</feature>
<gene>
    <name evidence="4" type="ORF">ASZ90_000072</name>
</gene>
<keyword evidence="2" id="KW-1133">Transmembrane helix</keyword>
<evidence type="ECO:0000256" key="1">
    <source>
        <dbReference type="SAM" id="MobiDB-lite"/>
    </source>
</evidence>
<accession>A0A0W8GA94</accession>
<organism evidence="4">
    <name type="scientific">hydrocarbon metagenome</name>
    <dbReference type="NCBI Taxonomy" id="938273"/>
    <lineage>
        <taxon>unclassified sequences</taxon>
        <taxon>metagenomes</taxon>
        <taxon>ecological metagenomes</taxon>
    </lineage>
</organism>
<evidence type="ECO:0000256" key="2">
    <source>
        <dbReference type="SAM" id="Phobius"/>
    </source>
</evidence>
<dbReference type="PANTHER" id="PTHR34846">
    <property type="entry name" value="4-CARBOXYMUCONOLACTONE DECARBOXYLASE FAMILY PROTEIN (AFU_ORTHOLOGUE AFUA_6G11590)"/>
    <property type="match status" value="1"/>
</dbReference>
<dbReference type="AlphaFoldDB" id="A0A0W8GA94"/>
<evidence type="ECO:0000313" key="4">
    <source>
        <dbReference type="EMBL" id="KUG30006.1"/>
    </source>
</evidence>
<sequence length="197" mass="21144">MSHLPLPEYEDLSPEARALYGQLAAKRGHIDGMYRTLLNHPALLEKVSALGSYLRFGETALPPEARELAILACARRMGAGYEWGKHRDPARRAGIAEPVLEALRQGREPEGLAPGLRAVLDVADCALARRSIPAGIQDEVVRAYGVQGVVELVVLCGFYAMIAGVIFAFDVPLPPGEHDPFAPQPETGSLPDGGENA</sequence>
<dbReference type="InterPro" id="IPR029032">
    <property type="entry name" value="AhpD-like"/>
</dbReference>
<dbReference type="InterPro" id="IPR003779">
    <property type="entry name" value="CMD-like"/>
</dbReference>
<evidence type="ECO:0000259" key="3">
    <source>
        <dbReference type="Pfam" id="PF02627"/>
    </source>
</evidence>
<dbReference type="GO" id="GO:0051920">
    <property type="term" value="F:peroxiredoxin activity"/>
    <property type="evidence" value="ECO:0007669"/>
    <property type="project" value="InterPro"/>
</dbReference>
<dbReference type="SUPFAM" id="SSF69118">
    <property type="entry name" value="AhpD-like"/>
    <property type="match status" value="1"/>
</dbReference>
<comment type="caution">
    <text evidence="4">The sequence shown here is derived from an EMBL/GenBank/DDBJ whole genome shotgun (WGS) entry which is preliminary data.</text>
</comment>
<reference evidence="4" key="1">
    <citation type="journal article" date="2015" name="Proc. Natl. Acad. Sci. U.S.A.">
        <title>Networks of energetic and metabolic interactions define dynamics in microbial communities.</title>
        <authorList>
            <person name="Embree M."/>
            <person name="Liu J.K."/>
            <person name="Al-Bassam M.M."/>
            <person name="Zengler K."/>
        </authorList>
    </citation>
    <scope>NUCLEOTIDE SEQUENCE</scope>
</reference>
<protein>
    <recommendedName>
        <fullName evidence="3">Carboxymuconolactone decarboxylase-like domain-containing protein</fullName>
    </recommendedName>
</protein>
<dbReference type="Pfam" id="PF02627">
    <property type="entry name" value="CMD"/>
    <property type="match status" value="1"/>
</dbReference>
<feature type="transmembrane region" description="Helical" evidence="2">
    <location>
        <begin position="149"/>
        <end position="169"/>
    </location>
</feature>
<dbReference type="Gene3D" id="1.20.1290.10">
    <property type="entry name" value="AhpD-like"/>
    <property type="match status" value="1"/>
</dbReference>